<reference evidence="1 2" key="1">
    <citation type="submission" date="2019-05" db="EMBL/GenBank/DDBJ databases">
        <title>Another draft genome of Portunus trituberculatus and its Hox gene families provides insights of decapod evolution.</title>
        <authorList>
            <person name="Jeong J.-H."/>
            <person name="Song I."/>
            <person name="Kim S."/>
            <person name="Choi T."/>
            <person name="Kim D."/>
            <person name="Ryu S."/>
            <person name="Kim W."/>
        </authorList>
    </citation>
    <scope>NUCLEOTIDE SEQUENCE [LARGE SCALE GENOMIC DNA]</scope>
    <source>
        <tissue evidence="1">Muscle</tissue>
    </source>
</reference>
<dbReference type="EMBL" id="VSRR010016299">
    <property type="protein sequence ID" value="MPC59146.1"/>
    <property type="molecule type" value="Genomic_DNA"/>
</dbReference>
<gene>
    <name evidence="1" type="ORF">E2C01_053161</name>
</gene>
<evidence type="ECO:0000313" key="1">
    <source>
        <dbReference type="EMBL" id="MPC59146.1"/>
    </source>
</evidence>
<keyword evidence="2" id="KW-1185">Reference proteome</keyword>
<dbReference type="Proteomes" id="UP000324222">
    <property type="component" value="Unassembled WGS sequence"/>
</dbReference>
<proteinExistence type="predicted"/>
<organism evidence="1 2">
    <name type="scientific">Portunus trituberculatus</name>
    <name type="common">Swimming crab</name>
    <name type="synonym">Neptunus trituberculatus</name>
    <dbReference type="NCBI Taxonomy" id="210409"/>
    <lineage>
        <taxon>Eukaryota</taxon>
        <taxon>Metazoa</taxon>
        <taxon>Ecdysozoa</taxon>
        <taxon>Arthropoda</taxon>
        <taxon>Crustacea</taxon>
        <taxon>Multicrustacea</taxon>
        <taxon>Malacostraca</taxon>
        <taxon>Eumalacostraca</taxon>
        <taxon>Eucarida</taxon>
        <taxon>Decapoda</taxon>
        <taxon>Pleocyemata</taxon>
        <taxon>Brachyura</taxon>
        <taxon>Eubrachyura</taxon>
        <taxon>Portunoidea</taxon>
        <taxon>Portunidae</taxon>
        <taxon>Portuninae</taxon>
        <taxon>Portunus</taxon>
    </lineage>
</organism>
<protein>
    <submittedName>
        <fullName evidence="1">Uncharacterized protein</fullName>
    </submittedName>
</protein>
<dbReference type="AlphaFoldDB" id="A0A5B7GNR0"/>
<comment type="caution">
    <text evidence="1">The sequence shown here is derived from an EMBL/GenBank/DDBJ whole genome shotgun (WGS) entry which is preliminary data.</text>
</comment>
<accession>A0A5B7GNR0</accession>
<evidence type="ECO:0000313" key="2">
    <source>
        <dbReference type="Proteomes" id="UP000324222"/>
    </source>
</evidence>
<name>A0A5B7GNR0_PORTR</name>
<sequence>MRPLGSEGSPSARVRILFTVRV</sequence>